<dbReference type="EMBL" id="JAUSUR010000002">
    <property type="protein sequence ID" value="MDQ0360809.1"/>
    <property type="molecule type" value="Genomic_DNA"/>
</dbReference>
<dbReference type="PANTHER" id="PTHR33992">
    <property type="entry name" value="RIBONUCLEASE P PROTEIN COMPONENT"/>
    <property type="match status" value="1"/>
</dbReference>
<keyword evidence="4 7" id="KW-0255">Endonuclease</keyword>
<evidence type="ECO:0000313" key="9">
    <source>
        <dbReference type="EMBL" id="MDQ0360809.1"/>
    </source>
</evidence>
<evidence type="ECO:0000256" key="4">
    <source>
        <dbReference type="ARBA" id="ARBA00022759"/>
    </source>
</evidence>
<evidence type="ECO:0000256" key="5">
    <source>
        <dbReference type="ARBA" id="ARBA00022801"/>
    </source>
</evidence>
<reference evidence="9 10" key="1">
    <citation type="submission" date="2023-07" db="EMBL/GenBank/DDBJ databases">
        <title>Genomic Encyclopedia of Type Strains, Phase IV (KMG-IV): sequencing the most valuable type-strain genomes for metagenomic binning, comparative biology and taxonomic classification.</title>
        <authorList>
            <person name="Goeker M."/>
        </authorList>
    </citation>
    <scope>NUCLEOTIDE SEQUENCE [LARGE SCALE GENOMIC DNA]</scope>
    <source>
        <strain evidence="9 10">DSM 16784</strain>
    </source>
</reference>
<dbReference type="PANTHER" id="PTHR33992:SF1">
    <property type="entry name" value="RIBONUCLEASE P PROTEIN COMPONENT"/>
    <property type="match status" value="1"/>
</dbReference>
<dbReference type="RefSeq" id="WP_307406987.1">
    <property type="nucleotide sequence ID" value="NZ_JAUSUR010000002.1"/>
</dbReference>
<evidence type="ECO:0000256" key="7">
    <source>
        <dbReference type="HAMAP-Rule" id="MF_00227"/>
    </source>
</evidence>
<dbReference type="GO" id="GO:0004526">
    <property type="term" value="F:ribonuclease P activity"/>
    <property type="evidence" value="ECO:0007669"/>
    <property type="project" value="UniProtKB-EC"/>
</dbReference>
<evidence type="ECO:0000256" key="3">
    <source>
        <dbReference type="ARBA" id="ARBA00022722"/>
    </source>
</evidence>
<comment type="catalytic activity">
    <reaction evidence="7">
        <text>Endonucleolytic cleavage of RNA, removing 5'-extranucleotides from tRNA precursor.</text>
        <dbReference type="EC" id="3.1.26.5"/>
    </reaction>
</comment>
<keyword evidence="5 7" id="KW-0378">Hydrolase</keyword>
<dbReference type="Proteomes" id="UP001230220">
    <property type="component" value="Unassembled WGS sequence"/>
</dbReference>
<organism evidence="9 10">
    <name type="scientific">Breznakia pachnodae</name>
    <dbReference type="NCBI Taxonomy" id="265178"/>
    <lineage>
        <taxon>Bacteria</taxon>
        <taxon>Bacillati</taxon>
        <taxon>Bacillota</taxon>
        <taxon>Erysipelotrichia</taxon>
        <taxon>Erysipelotrichales</taxon>
        <taxon>Erysipelotrichaceae</taxon>
        <taxon>Breznakia</taxon>
    </lineage>
</organism>
<keyword evidence="6 7" id="KW-0694">RNA-binding</keyword>
<gene>
    <name evidence="7" type="primary">rnpA</name>
    <name evidence="9" type="ORF">J2S15_001554</name>
</gene>
<dbReference type="HAMAP" id="MF_00227">
    <property type="entry name" value="RNase_P"/>
    <property type="match status" value="1"/>
</dbReference>
<dbReference type="NCBIfam" id="TIGR00188">
    <property type="entry name" value="rnpA"/>
    <property type="match status" value="1"/>
</dbReference>
<accession>A0ABU0E1Q1</accession>
<evidence type="ECO:0000256" key="1">
    <source>
        <dbReference type="ARBA" id="ARBA00002663"/>
    </source>
</evidence>
<dbReference type="InterPro" id="IPR014721">
    <property type="entry name" value="Ribsml_uS5_D2-typ_fold_subgr"/>
</dbReference>
<keyword evidence="2 7" id="KW-0819">tRNA processing</keyword>
<evidence type="ECO:0000313" key="10">
    <source>
        <dbReference type="Proteomes" id="UP001230220"/>
    </source>
</evidence>
<dbReference type="InterPro" id="IPR020539">
    <property type="entry name" value="RNase_P_CS"/>
</dbReference>
<keyword evidence="3 7" id="KW-0540">Nuclease</keyword>
<evidence type="ECO:0000256" key="6">
    <source>
        <dbReference type="ARBA" id="ARBA00022884"/>
    </source>
</evidence>
<evidence type="ECO:0000256" key="2">
    <source>
        <dbReference type="ARBA" id="ARBA00022694"/>
    </source>
</evidence>
<dbReference type="PROSITE" id="PS00648">
    <property type="entry name" value="RIBONUCLEASE_P"/>
    <property type="match status" value="1"/>
</dbReference>
<comment type="caution">
    <text evidence="9">The sequence shown here is derived from an EMBL/GenBank/DDBJ whole genome shotgun (WGS) entry which is preliminary data.</text>
</comment>
<dbReference type="InterPro" id="IPR020568">
    <property type="entry name" value="Ribosomal_Su5_D2-typ_SF"/>
</dbReference>
<evidence type="ECO:0000256" key="8">
    <source>
        <dbReference type="NCBIfam" id="TIGR00188"/>
    </source>
</evidence>
<comment type="similarity">
    <text evidence="7">Belongs to the RnpA family.</text>
</comment>
<comment type="function">
    <text evidence="1 7">RNaseP catalyzes the removal of the 5'-leader sequence from pre-tRNA to produce the mature 5'-terminus. It can also cleave other RNA substrates such as 4.5S RNA. The protein component plays an auxiliary but essential role in vivo by binding to the 5'-leader sequence and broadening the substrate specificity of the ribozyme.</text>
</comment>
<name>A0ABU0E1Q1_9FIRM</name>
<dbReference type="SUPFAM" id="SSF54211">
    <property type="entry name" value="Ribosomal protein S5 domain 2-like"/>
    <property type="match status" value="1"/>
</dbReference>
<sequence>MKKKYRIKKKDEFTSIIKHKKYYHCPGIVLYVEAKKENQPRVGITVKNKIGNAVVRNKVKRQIRMMVSEIYNFEEDFDSILLIKEDFLENSYKNNKNNLERLYKQVTIKK</sequence>
<comment type="subunit">
    <text evidence="7">Consists of a catalytic RNA component (M1 or rnpB) and a protein subunit.</text>
</comment>
<protein>
    <recommendedName>
        <fullName evidence="7 8">Ribonuclease P protein component</fullName>
        <shortName evidence="7">RNase P protein</shortName>
        <shortName evidence="7">RNaseP protein</shortName>
        <ecNumber evidence="7 8">3.1.26.5</ecNumber>
    </recommendedName>
    <alternativeName>
        <fullName evidence="7">Protein C5</fullName>
    </alternativeName>
</protein>
<dbReference type="EC" id="3.1.26.5" evidence="7 8"/>
<dbReference type="InterPro" id="IPR000100">
    <property type="entry name" value="RNase_P"/>
</dbReference>
<dbReference type="Pfam" id="PF00825">
    <property type="entry name" value="Ribonuclease_P"/>
    <property type="match status" value="1"/>
</dbReference>
<keyword evidence="10" id="KW-1185">Reference proteome</keyword>
<dbReference type="Gene3D" id="3.30.230.10">
    <property type="match status" value="1"/>
</dbReference>
<proteinExistence type="inferred from homology"/>